<protein>
    <submittedName>
        <fullName evidence="1">Uncharacterized protein</fullName>
    </submittedName>
</protein>
<organism evidence="1 2">
    <name type="scientific">Clostridium botulinum (strain Kyoto / Type A2)</name>
    <dbReference type="NCBI Taxonomy" id="536232"/>
    <lineage>
        <taxon>Bacteria</taxon>
        <taxon>Bacillati</taxon>
        <taxon>Bacillota</taxon>
        <taxon>Clostridia</taxon>
        <taxon>Eubacteriales</taxon>
        <taxon>Clostridiaceae</taxon>
        <taxon>Clostridium</taxon>
    </lineage>
</organism>
<gene>
    <name evidence="1" type="ordered locus">CLM_0941</name>
</gene>
<accession>C1FUM3</accession>
<proteinExistence type="predicted"/>
<dbReference type="EMBL" id="CP001581">
    <property type="protein sequence ID" value="ACO84914.1"/>
    <property type="molecule type" value="Genomic_DNA"/>
</dbReference>
<name>C1FUM3_CLOBJ</name>
<dbReference type="Proteomes" id="UP000001374">
    <property type="component" value="Chromosome"/>
</dbReference>
<dbReference type="AlphaFoldDB" id="C1FUM3"/>
<reference evidence="1 2" key="1">
    <citation type="submission" date="2008-10" db="EMBL/GenBank/DDBJ databases">
        <title>Genome sequence of Clostridium botulinum A2 Kyoto.</title>
        <authorList>
            <person name="Shrivastava S."/>
            <person name="Brinkac L.M."/>
            <person name="Brown J.L."/>
            <person name="Bruce D."/>
            <person name="Detter C.C."/>
            <person name="Johnson E.A."/>
            <person name="Munk C.A."/>
            <person name="Smith L.A."/>
            <person name="Smith T.J."/>
            <person name="Sutton G."/>
            <person name="Brettin T.S."/>
        </authorList>
    </citation>
    <scope>NUCLEOTIDE SEQUENCE [LARGE SCALE GENOMIC DNA]</scope>
    <source>
        <strain evidence="2">Kyoto / Type A2</strain>
    </source>
</reference>
<evidence type="ECO:0000313" key="2">
    <source>
        <dbReference type="Proteomes" id="UP000001374"/>
    </source>
</evidence>
<sequence>MAISLNLVLIKSKYFIFNHIFKKVYPMKDFKIYYRILSVVNE</sequence>
<dbReference type="HOGENOM" id="CLU_3249378_0_0_9"/>
<dbReference type="KEGG" id="cby:CLM_0941"/>
<evidence type="ECO:0000313" key="1">
    <source>
        <dbReference type="EMBL" id="ACO84914.1"/>
    </source>
</evidence>